<gene>
    <name evidence="1" type="ORF">RHTO0S_02e15060g</name>
</gene>
<evidence type="ECO:0000313" key="1">
    <source>
        <dbReference type="EMBL" id="CDR37453.1"/>
    </source>
</evidence>
<dbReference type="EMBL" id="LK052937">
    <property type="protein sequence ID" value="CDR37453.1"/>
    <property type="molecule type" value="Genomic_DNA"/>
</dbReference>
<organism evidence="1">
    <name type="scientific">Rhodotorula toruloides</name>
    <name type="common">Yeast</name>
    <name type="synonym">Rhodosporidium toruloides</name>
    <dbReference type="NCBI Taxonomy" id="5286"/>
    <lineage>
        <taxon>Eukaryota</taxon>
        <taxon>Fungi</taxon>
        <taxon>Dikarya</taxon>
        <taxon>Basidiomycota</taxon>
        <taxon>Pucciniomycotina</taxon>
        <taxon>Microbotryomycetes</taxon>
        <taxon>Sporidiobolales</taxon>
        <taxon>Sporidiobolaceae</taxon>
        <taxon>Rhodotorula</taxon>
    </lineage>
</organism>
<dbReference type="AlphaFoldDB" id="A0A061ARZ3"/>
<dbReference type="OrthoDB" id="2520748at2759"/>
<proteinExistence type="predicted"/>
<accession>A0A061ARZ3</accession>
<protein>
    <submittedName>
        <fullName evidence="1">RHTO0S02e15060g1_1</fullName>
    </submittedName>
</protein>
<sequence>MASSRQGHAAFDPVHDAGSFQVVAPLPGVEVADELIFPAVSAAENEKARRVAATHAALAAWGGPNSLRRMIIAAVDEWQEAICDFRRGSSSYETAFLTYATQMPEHLHIQPGLNTKDDRIHLTLPALPIRVVLATDRYRRLQWAIAQRGVNNPAKIHEIAGPAVLKAQQAPPKDSSCAYPYNGNRPALLKDGLVVRLLSGTGRKDIHVRLQQHDAEEYQVSGVDTLSAVAPRTVVFNLTVEHAAVNPLPTLYLRLTFDLDYGQPGHAGARSSSTNAGHEVVARSLGVRTPRVLRRW</sequence>
<name>A0A061ARZ3_RHOTO</name>
<reference evidence="1" key="1">
    <citation type="journal article" date="2014" name="Genome Announc.">
        <title>Draft genome sequence of Rhodosporidium toruloides CECT1137, an oleaginous yeast of biotechnological interest.</title>
        <authorList>
            <person name="Morin N."/>
            <person name="Calcas X."/>
            <person name="Devillers H."/>
            <person name="Durrens P."/>
            <person name="Sherman D.J."/>
            <person name="Nicaud J.-M."/>
            <person name="Neuveglise C."/>
        </authorList>
    </citation>
    <scope>NUCLEOTIDE SEQUENCE</scope>
    <source>
        <strain evidence="1">CECT1137</strain>
    </source>
</reference>